<keyword evidence="1" id="KW-0732">Signal</keyword>
<reference evidence="2" key="1">
    <citation type="submission" date="2023-03" db="EMBL/GenBank/DDBJ databases">
        <title>Chromosome-scale reference genome and RAD-based genetic map of yellow starthistle (Centaurea solstitialis) reveal putative structural variation and QTLs associated with invader traits.</title>
        <authorList>
            <person name="Reatini B."/>
            <person name="Cang F.A."/>
            <person name="Jiang Q."/>
            <person name="Mckibben M.T.W."/>
            <person name="Barker M.S."/>
            <person name="Rieseberg L.H."/>
            <person name="Dlugosch K.M."/>
        </authorList>
    </citation>
    <scope>NUCLEOTIDE SEQUENCE</scope>
    <source>
        <strain evidence="2">CAN-66</strain>
        <tissue evidence="2">Leaf</tissue>
    </source>
</reference>
<protein>
    <submittedName>
        <fullName evidence="2">Uncharacterized protein</fullName>
    </submittedName>
</protein>
<organism evidence="2 3">
    <name type="scientific">Centaurea solstitialis</name>
    <name type="common">yellow star-thistle</name>
    <dbReference type="NCBI Taxonomy" id="347529"/>
    <lineage>
        <taxon>Eukaryota</taxon>
        <taxon>Viridiplantae</taxon>
        <taxon>Streptophyta</taxon>
        <taxon>Embryophyta</taxon>
        <taxon>Tracheophyta</taxon>
        <taxon>Spermatophyta</taxon>
        <taxon>Magnoliopsida</taxon>
        <taxon>eudicotyledons</taxon>
        <taxon>Gunneridae</taxon>
        <taxon>Pentapetalae</taxon>
        <taxon>asterids</taxon>
        <taxon>campanulids</taxon>
        <taxon>Asterales</taxon>
        <taxon>Asteraceae</taxon>
        <taxon>Carduoideae</taxon>
        <taxon>Cardueae</taxon>
        <taxon>Centaureinae</taxon>
        <taxon>Centaurea</taxon>
    </lineage>
</organism>
<gene>
    <name evidence="2" type="ORF">OSB04_000854</name>
</gene>
<comment type="caution">
    <text evidence="2">The sequence shown here is derived from an EMBL/GenBank/DDBJ whole genome shotgun (WGS) entry which is preliminary data.</text>
</comment>
<keyword evidence="3" id="KW-1185">Reference proteome</keyword>
<dbReference type="Proteomes" id="UP001172457">
    <property type="component" value="Chromosome 1"/>
</dbReference>
<dbReference type="PANTHER" id="PTHR21243">
    <property type="entry name" value="PROTEIN SCAI"/>
    <property type="match status" value="1"/>
</dbReference>
<dbReference type="GO" id="GO:0006351">
    <property type="term" value="P:DNA-templated transcription"/>
    <property type="evidence" value="ECO:0007669"/>
    <property type="project" value="InterPro"/>
</dbReference>
<dbReference type="Pfam" id="PF12070">
    <property type="entry name" value="SCAI"/>
    <property type="match status" value="1"/>
</dbReference>
<evidence type="ECO:0000313" key="3">
    <source>
        <dbReference type="Proteomes" id="UP001172457"/>
    </source>
</evidence>
<proteinExistence type="predicted"/>
<evidence type="ECO:0000313" key="2">
    <source>
        <dbReference type="EMBL" id="KAJ9564888.1"/>
    </source>
</evidence>
<dbReference type="GO" id="GO:0003714">
    <property type="term" value="F:transcription corepressor activity"/>
    <property type="evidence" value="ECO:0007669"/>
    <property type="project" value="InterPro"/>
</dbReference>
<dbReference type="AlphaFoldDB" id="A0AA38TXD3"/>
<sequence>MCIFFLIAVQVLHGAERGEPAALLLSPLRPTFKNQSGGDITQNGSQFTLFLTAPLRACWQMFGLTFSDDEVDVMEDAESIVSAAFAEWEVILCTSTSLNLVWAQVLSEPLLRRLILRFILCRSVLTLYRRHENKDEYVPVCLPELPDSLSAHSEIVQSAIMRLAEHLKVSHCFGFDNL</sequence>
<accession>A0AA38TXD3</accession>
<dbReference type="InterPro" id="IPR022709">
    <property type="entry name" value="SCAI"/>
</dbReference>
<dbReference type="EMBL" id="JARYMX010000001">
    <property type="protein sequence ID" value="KAJ9564888.1"/>
    <property type="molecule type" value="Genomic_DNA"/>
</dbReference>
<name>A0AA38TXD3_9ASTR</name>
<evidence type="ECO:0000256" key="1">
    <source>
        <dbReference type="SAM" id="SignalP"/>
    </source>
</evidence>
<feature type="chain" id="PRO_5041299010" evidence="1">
    <location>
        <begin position="18"/>
        <end position="178"/>
    </location>
</feature>
<feature type="signal peptide" evidence="1">
    <location>
        <begin position="1"/>
        <end position="17"/>
    </location>
</feature>